<feature type="transmembrane region" description="Helical" evidence="1">
    <location>
        <begin position="58"/>
        <end position="78"/>
    </location>
</feature>
<proteinExistence type="predicted"/>
<dbReference type="AlphaFoldDB" id="A0A024QHG6"/>
<feature type="transmembrane region" description="Helical" evidence="1">
    <location>
        <begin position="116"/>
        <end position="139"/>
    </location>
</feature>
<gene>
    <name evidence="2" type="ORF">BN990_04342</name>
</gene>
<name>A0A024QHG6_9BACI</name>
<evidence type="ECO:0000313" key="3">
    <source>
        <dbReference type="Proteomes" id="UP000028875"/>
    </source>
</evidence>
<keyword evidence="1" id="KW-0812">Transmembrane</keyword>
<dbReference type="Pfam" id="PF13789">
    <property type="entry name" value="DUF4181"/>
    <property type="match status" value="1"/>
</dbReference>
<protein>
    <recommendedName>
        <fullName evidence="4">DUF4181 domain-containing protein</fullName>
    </recommendedName>
</protein>
<feature type="transmembrane region" description="Helical" evidence="1">
    <location>
        <begin position="6"/>
        <end position="32"/>
    </location>
</feature>
<feature type="transmembrane region" description="Helical" evidence="1">
    <location>
        <begin position="84"/>
        <end position="104"/>
    </location>
</feature>
<dbReference type="Proteomes" id="UP000028875">
    <property type="component" value="Unassembled WGS sequence"/>
</dbReference>
<accession>A0A024QHG6</accession>
<evidence type="ECO:0008006" key="4">
    <source>
        <dbReference type="Google" id="ProtNLM"/>
    </source>
</evidence>
<keyword evidence="1" id="KW-0472">Membrane</keyword>
<reference evidence="2 3" key="1">
    <citation type="submission" date="2014-03" db="EMBL/GenBank/DDBJ databases">
        <authorList>
            <person name="Urmite Genomes U."/>
        </authorList>
    </citation>
    <scope>NUCLEOTIDE SEQUENCE [LARGE SCALE GENOMIC DNA]</scope>
    <source>
        <strain evidence="2 3">Vm-5</strain>
    </source>
</reference>
<dbReference type="eggNOG" id="ENOG5032UAB">
    <property type="taxonomic scope" value="Bacteria"/>
</dbReference>
<organism evidence="2 3">
    <name type="scientific">Virgibacillus massiliensis</name>
    <dbReference type="NCBI Taxonomy" id="1462526"/>
    <lineage>
        <taxon>Bacteria</taxon>
        <taxon>Bacillati</taxon>
        <taxon>Bacillota</taxon>
        <taxon>Bacilli</taxon>
        <taxon>Bacillales</taxon>
        <taxon>Bacillaceae</taxon>
        <taxon>Virgibacillus</taxon>
    </lineage>
</organism>
<sequence>MMNDGLGAIFLGKLILIIVIFLLSLFLFNYGIRKWLKVKRKKFFSYSHVNEKHERIDWIIRISFIFIFLFLPIINLSLPDSQWYLEPSFLMIIFINTVEITRSIMEWRYDSDENSYLFTISQLLFINFFIFFLFITNFFDWFI</sequence>
<evidence type="ECO:0000313" key="2">
    <source>
        <dbReference type="EMBL" id="CDQ41963.1"/>
    </source>
</evidence>
<evidence type="ECO:0000256" key="1">
    <source>
        <dbReference type="SAM" id="Phobius"/>
    </source>
</evidence>
<keyword evidence="3" id="KW-1185">Reference proteome</keyword>
<keyword evidence="1" id="KW-1133">Transmembrane helix</keyword>
<dbReference type="InterPro" id="IPR025441">
    <property type="entry name" value="DUF4181"/>
</dbReference>
<reference evidence="3" key="2">
    <citation type="submission" date="2014-05" db="EMBL/GenBank/DDBJ databases">
        <title>Draft genome sequence of Virgibacillus massiliensis Vm-5.</title>
        <authorList>
            <person name="Khelaifia S."/>
            <person name="Croce O."/>
            <person name="Lagier J.C."/>
            <person name="Raoult D."/>
        </authorList>
    </citation>
    <scope>NUCLEOTIDE SEQUENCE [LARGE SCALE GENOMIC DNA]</scope>
    <source>
        <strain evidence="3">Vm-5</strain>
    </source>
</reference>
<dbReference type="EMBL" id="CCDP010000004">
    <property type="protein sequence ID" value="CDQ41963.1"/>
    <property type="molecule type" value="Genomic_DNA"/>
</dbReference>
<comment type="caution">
    <text evidence="2">The sequence shown here is derived from an EMBL/GenBank/DDBJ whole genome shotgun (WGS) entry which is preliminary data.</text>
</comment>